<dbReference type="OrthoDB" id="9805408at2"/>
<keyword evidence="5 9" id="KW-0028">Amino-acid biosynthesis</keyword>
<comment type="subcellular location">
    <subcellularLocation>
        <location evidence="9">Cytoplasm</location>
    </subcellularLocation>
</comment>
<dbReference type="PANTHER" id="PTHR31689:SF0">
    <property type="entry name" value="DIAMINOPIMELATE EPIMERASE"/>
    <property type="match status" value="1"/>
</dbReference>
<feature type="active site" evidence="10">
    <location>
        <position position="71"/>
    </location>
</feature>
<name>A0A1T4JZI5_9FIRM</name>
<dbReference type="EMBL" id="FUWV01000001">
    <property type="protein sequence ID" value="SJZ35571.1"/>
    <property type="molecule type" value="Genomic_DNA"/>
</dbReference>
<dbReference type="PROSITE" id="PS01326">
    <property type="entry name" value="DAP_EPIMERASE"/>
    <property type="match status" value="1"/>
</dbReference>
<evidence type="ECO:0000256" key="10">
    <source>
        <dbReference type="PROSITE-ProRule" id="PRU10125"/>
    </source>
</evidence>
<reference evidence="11 12" key="1">
    <citation type="submission" date="2017-02" db="EMBL/GenBank/DDBJ databases">
        <authorList>
            <person name="Peterson S.W."/>
        </authorList>
    </citation>
    <scope>NUCLEOTIDE SEQUENCE [LARGE SCALE GENOMIC DNA]</scope>
    <source>
        <strain evidence="11 12">DSM 15102</strain>
    </source>
</reference>
<dbReference type="Proteomes" id="UP000196365">
    <property type="component" value="Unassembled WGS sequence"/>
</dbReference>
<dbReference type="SUPFAM" id="SSF54506">
    <property type="entry name" value="Diaminopimelate epimerase-like"/>
    <property type="match status" value="2"/>
</dbReference>
<evidence type="ECO:0000256" key="3">
    <source>
        <dbReference type="ARBA" id="ARBA00013080"/>
    </source>
</evidence>
<feature type="binding site" evidence="9">
    <location>
        <position position="188"/>
    </location>
    <ligand>
        <name>substrate</name>
    </ligand>
</feature>
<evidence type="ECO:0000256" key="8">
    <source>
        <dbReference type="ARBA" id="ARBA00051712"/>
    </source>
</evidence>
<sequence>MKFVKMQGLGNDFIIVNDMEEKISLIKEQIRLLCDRHFGIGADGLMLVRPSKIYDIKMLFYNQDGTEAAMCGNGVRCFAKFVYDKKIVKKNQFDIETKAGKISPEIIDDKVQVNMGRADFNPQNIPVDIEKNKIMNEILSINGKNIVFSSVLVGVPHTIIEVENLERYPVKDLGPLIEKHRFFPFGTNVNFVEALDSKEIKMVTWERGVGLTLACGTGACAVATIMREKEKIKDRVLIHLPGGDLVIKFVNEDIFMLGPAKQVYKGEINI</sequence>
<keyword evidence="6 9" id="KW-0457">Lysine biosynthesis</keyword>
<evidence type="ECO:0000256" key="2">
    <source>
        <dbReference type="ARBA" id="ARBA00010219"/>
    </source>
</evidence>
<evidence type="ECO:0000313" key="12">
    <source>
        <dbReference type="Proteomes" id="UP000196365"/>
    </source>
</evidence>
<gene>
    <name evidence="9" type="primary">dapF</name>
    <name evidence="11" type="ORF">SAMN02745973_00238</name>
</gene>
<dbReference type="UniPathway" id="UPA00034">
    <property type="reaction ID" value="UER00025"/>
</dbReference>
<feature type="site" description="Could be important to modulate the pK values of the two catalytic cysteine residues" evidence="9">
    <location>
        <position position="206"/>
    </location>
</feature>
<comment type="subunit">
    <text evidence="9">Homodimer.</text>
</comment>
<dbReference type="GO" id="GO:0008837">
    <property type="term" value="F:diaminopimelate epimerase activity"/>
    <property type="evidence" value="ECO:0007669"/>
    <property type="project" value="UniProtKB-UniRule"/>
</dbReference>
<dbReference type="Pfam" id="PF01678">
    <property type="entry name" value="DAP_epimerase"/>
    <property type="match status" value="2"/>
</dbReference>
<dbReference type="NCBIfam" id="TIGR00652">
    <property type="entry name" value="DapF"/>
    <property type="match status" value="1"/>
</dbReference>
<dbReference type="RefSeq" id="WP_087677681.1">
    <property type="nucleotide sequence ID" value="NZ_FUWV01000001.1"/>
</dbReference>
<dbReference type="PANTHER" id="PTHR31689">
    <property type="entry name" value="DIAMINOPIMELATE EPIMERASE, CHLOROPLASTIC"/>
    <property type="match status" value="1"/>
</dbReference>
<evidence type="ECO:0000313" key="11">
    <source>
        <dbReference type="EMBL" id="SJZ35571.1"/>
    </source>
</evidence>
<evidence type="ECO:0000256" key="1">
    <source>
        <dbReference type="ARBA" id="ARBA00005196"/>
    </source>
</evidence>
<dbReference type="EC" id="5.1.1.7" evidence="3 9"/>
<evidence type="ECO:0000256" key="4">
    <source>
        <dbReference type="ARBA" id="ARBA00022490"/>
    </source>
</evidence>
<keyword evidence="12" id="KW-1185">Reference proteome</keyword>
<dbReference type="HAMAP" id="MF_00197">
    <property type="entry name" value="DAP_epimerase"/>
    <property type="match status" value="1"/>
</dbReference>
<dbReference type="GO" id="GO:0009089">
    <property type="term" value="P:lysine biosynthetic process via diaminopimelate"/>
    <property type="evidence" value="ECO:0007669"/>
    <property type="project" value="UniProtKB-UniRule"/>
</dbReference>
<dbReference type="FunFam" id="3.10.310.10:FF:000001">
    <property type="entry name" value="Diaminopimelate epimerase"/>
    <property type="match status" value="1"/>
</dbReference>
<feature type="active site" description="Proton donor" evidence="9">
    <location>
        <position position="71"/>
    </location>
</feature>
<evidence type="ECO:0000256" key="7">
    <source>
        <dbReference type="ARBA" id="ARBA00023235"/>
    </source>
</evidence>
<keyword evidence="4 9" id="KW-0963">Cytoplasm</keyword>
<accession>A0A1T4JZI5</accession>
<feature type="site" description="Could be important to modulate the pK values of the two catalytic cysteine residues" evidence="9">
    <location>
        <position position="157"/>
    </location>
</feature>
<comment type="catalytic activity">
    <reaction evidence="8 9">
        <text>(2S,6S)-2,6-diaminopimelate = meso-2,6-diaminopimelate</text>
        <dbReference type="Rhea" id="RHEA:15393"/>
        <dbReference type="ChEBI" id="CHEBI:57609"/>
        <dbReference type="ChEBI" id="CHEBI:57791"/>
        <dbReference type="EC" id="5.1.1.7"/>
    </reaction>
</comment>
<feature type="binding site" evidence="9">
    <location>
        <begin position="72"/>
        <end position="73"/>
    </location>
    <ligand>
        <name>substrate</name>
    </ligand>
</feature>
<proteinExistence type="inferred from homology"/>
<organism evidence="11 12">
    <name type="scientific">Garciella nitratireducens DSM 15102</name>
    <dbReference type="NCBI Taxonomy" id="1121911"/>
    <lineage>
        <taxon>Bacteria</taxon>
        <taxon>Bacillati</taxon>
        <taxon>Bacillota</taxon>
        <taxon>Clostridia</taxon>
        <taxon>Eubacteriales</taxon>
        <taxon>Eubacteriaceae</taxon>
        <taxon>Garciella</taxon>
    </lineage>
</organism>
<comment type="function">
    <text evidence="9">Catalyzes the stereoinversion of LL-2,6-diaminopimelate (L,L-DAP) to meso-diaminopimelate (meso-DAP), a precursor of L-lysine and an essential component of the bacterial peptidoglycan.</text>
</comment>
<dbReference type="GO" id="GO:0005829">
    <property type="term" value="C:cytosol"/>
    <property type="evidence" value="ECO:0007669"/>
    <property type="project" value="TreeGrafter"/>
</dbReference>
<feature type="binding site" evidence="9">
    <location>
        <begin position="216"/>
        <end position="217"/>
    </location>
    <ligand>
        <name>substrate</name>
    </ligand>
</feature>
<evidence type="ECO:0000256" key="5">
    <source>
        <dbReference type="ARBA" id="ARBA00022605"/>
    </source>
</evidence>
<comment type="caution">
    <text evidence="9">Lacks conserved residue(s) required for the propagation of feature annotation.</text>
</comment>
<feature type="binding site" evidence="9">
    <location>
        <position position="11"/>
    </location>
    <ligand>
        <name>substrate</name>
    </ligand>
</feature>
<dbReference type="AlphaFoldDB" id="A0A1T4JZI5"/>
<feature type="binding site" evidence="9">
    <location>
        <position position="62"/>
    </location>
    <ligand>
        <name>substrate</name>
    </ligand>
</feature>
<feature type="active site" description="Proton acceptor" evidence="9">
    <location>
        <position position="215"/>
    </location>
</feature>
<keyword evidence="7 9" id="KW-0413">Isomerase</keyword>
<dbReference type="Gene3D" id="3.10.310.10">
    <property type="entry name" value="Diaminopimelate Epimerase, Chain A, domain 1"/>
    <property type="match status" value="2"/>
</dbReference>
<protein>
    <recommendedName>
        <fullName evidence="3 9">Diaminopimelate epimerase</fullName>
        <shortName evidence="9">DAP epimerase</shortName>
        <ecNumber evidence="3 9">5.1.1.7</ecNumber>
    </recommendedName>
    <alternativeName>
        <fullName evidence="9">PLP-independent amino acid racemase</fullName>
    </alternativeName>
</protein>
<dbReference type="InterPro" id="IPR018510">
    <property type="entry name" value="DAP_epimerase_AS"/>
</dbReference>
<feature type="binding site" evidence="9">
    <location>
        <begin position="206"/>
        <end position="207"/>
    </location>
    <ligand>
        <name>substrate</name>
    </ligand>
</feature>
<evidence type="ECO:0000256" key="9">
    <source>
        <dbReference type="HAMAP-Rule" id="MF_00197"/>
    </source>
</evidence>
<comment type="pathway">
    <text evidence="1 9">Amino-acid biosynthesis; L-lysine biosynthesis via DAP pathway; DL-2,6-diaminopimelate from LL-2,6-diaminopimelate: step 1/1.</text>
</comment>
<evidence type="ECO:0000256" key="6">
    <source>
        <dbReference type="ARBA" id="ARBA00023154"/>
    </source>
</evidence>
<dbReference type="InterPro" id="IPR001653">
    <property type="entry name" value="DAP_epimerase_DapF"/>
</dbReference>
<comment type="similarity">
    <text evidence="2 9">Belongs to the diaminopimelate epimerase family.</text>
</comment>